<evidence type="ECO:0000256" key="1">
    <source>
        <dbReference type="ARBA" id="ARBA00004604"/>
    </source>
</evidence>
<keyword evidence="5" id="KW-0539">Nucleus</keyword>
<dbReference type="PANTHER" id="PTHR14440">
    <property type="entry name" value="DNA-DIRECTED RNA POLYMERASE I SUBUNIT RPA49"/>
    <property type="match status" value="1"/>
</dbReference>
<evidence type="ECO:0000256" key="3">
    <source>
        <dbReference type="ARBA" id="ARBA00022478"/>
    </source>
</evidence>
<evidence type="ECO:0000313" key="8">
    <source>
        <dbReference type="Proteomes" id="UP001161757"/>
    </source>
</evidence>
<comment type="subcellular location">
    <subcellularLocation>
        <location evidence="1">Nucleus</location>
        <location evidence="1">Nucleolus</location>
    </subcellularLocation>
</comment>
<comment type="caution">
    <text evidence="7">The sequence shown here is derived from an EMBL/GenBank/DDBJ whole genome shotgun (WGS) entry which is preliminary data.</text>
</comment>
<feature type="region of interest" description="Disordered" evidence="6">
    <location>
        <begin position="1"/>
        <end position="30"/>
    </location>
</feature>
<dbReference type="Proteomes" id="UP001161757">
    <property type="component" value="Unassembled WGS sequence"/>
</dbReference>
<feature type="compositionally biased region" description="Low complexity" evidence="6">
    <location>
        <begin position="152"/>
        <end position="162"/>
    </location>
</feature>
<sequence>MGEKKRKADGQGAERPAKKPQTGKVKVTHLTSPDIAKPVVAFSPGVRLPPEIQFNAFSKKSTQPAAGNGKGKHDNSPLLLLQSSEHPTIDYVATESRSTEAREKHMRHYIAVFDPATQELKVMEAKKMTVRSSVRQIEEQASSTENEEESKPTPAAAPSSRAALTEAFGTKKSKKAVASVAENRLLARGGENAGDNPVSNAILSTIKDEDDEHLDSAAAASSSRVNKPLPPANLDTTDIEKVYDLSVLVFPGPARTTLSQMPLGYWRSRIEAKKDVVSRYRFVAHRVERLTRLHLENPDDPTALLKVQLLRYIQLLLEIYTYVTRLPGRRPIPQPEKWPERTTSDTTGSLSSAFLSKLVAHFFPTAIPTQHAKTLLTTTILALTLHIPPPKWQPGTSMPALITEPSDISLDLALQPAEVTKLYREVGCKIESLSDAELARWGWEKTGKARKIVDEDGKETTLPKPKFAKLRFPVEFPKISAGRPGRR</sequence>
<proteinExistence type="inferred from homology"/>
<dbReference type="GO" id="GO:0006351">
    <property type="term" value="P:DNA-templated transcription"/>
    <property type="evidence" value="ECO:0007669"/>
    <property type="project" value="InterPro"/>
</dbReference>
<dbReference type="InterPro" id="IPR009668">
    <property type="entry name" value="RNA_pol-assoc_fac_A49-like"/>
</dbReference>
<feature type="region of interest" description="Disordered" evidence="6">
    <location>
        <begin position="131"/>
        <end position="162"/>
    </location>
</feature>
<dbReference type="GO" id="GO:0005730">
    <property type="term" value="C:nucleolus"/>
    <property type="evidence" value="ECO:0007669"/>
    <property type="project" value="UniProtKB-SubCell"/>
</dbReference>
<keyword evidence="4" id="KW-0804">Transcription</keyword>
<protein>
    <submittedName>
        <fullName evidence="7">DNA-directed RNA polymerase I subunit rpa49</fullName>
    </submittedName>
</protein>
<accession>A0AAN6EN27</accession>
<evidence type="ECO:0000256" key="2">
    <source>
        <dbReference type="ARBA" id="ARBA00009430"/>
    </source>
</evidence>
<dbReference type="GO" id="GO:0003677">
    <property type="term" value="F:DNA binding"/>
    <property type="evidence" value="ECO:0007669"/>
    <property type="project" value="InterPro"/>
</dbReference>
<comment type="similarity">
    <text evidence="2">Belongs to the eukaryotic RPA49/POLR1E RNA polymerase subunit family.</text>
</comment>
<keyword evidence="3 7" id="KW-0240">DNA-directed RNA polymerase</keyword>
<dbReference type="Pfam" id="PF06870">
    <property type="entry name" value="RNA_pol_I_A49"/>
    <property type="match status" value="1"/>
</dbReference>
<feature type="compositionally biased region" description="Polar residues" evidence="6">
    <location>
        <begin position="55"/>
        <end position="65"/>
    </location>
</feature>
<name>A0AAN6EN27_EXODE</name>
<dbReference type="EMBL" id="JAJGCB010000032">
    <property type="protein sequence ID" value="KAJ8986727.1"/>
    <property type="molecule type" value="Genomic_DNA"/>
</dbReference>
<evidence type="ECO:0000256" key="5">
    <source>
        <dbReference type="ARBA" id="ARBA00023242"/>
    </source>
</evidence>
<evidence type="ECO:0000256" key="4">
    <source>
        <dbReference type="ARBA" id="ARBA00023163"/>
    </source>
</evidence>
<dbReference type="GO" id="GO:0000428">
    <property type="term" value="C:DNA-directed RNA polymerase complex"/>
    <property type="evidence" value="ECO:0007669"/>
    <property type="project" value="UniProtKB-KW"/>
</dbReference>
<evidence type="ECO:0000313" key="7">
    <source>
        <dbReference type="EMBL" id="KAJ8986727.1"/>
    </source>
</evidence>
<gene>
    <name evidence="7" type="primary">RPA49</name>
    <name evidence="7" type="ORF">HRR80_009177</name>
</gene>
<reference evidence="7" key="1">
    <citation type="submission" date="2023-01" db="EMBL/GenBank/DDBJ databases">
        <title>Exophiala dermititidis isolated from Cystic Fibrosis Patient.</title>
        <authorList>
            <person name="Kurbessoian T."/>
            <person name="Crocker A."/>
            <person name="Murante D."/>
            <person name="Hogan D.A."/>
            <person name="Stajich J.E."/>
        </authorList>
    </citation>
    <scope>NUCLEOTIDE SEQUENCE</scope>
    <source>
        <strain evidence="7">Ex8</strain>
    </source>
</reference>
<feature type="region of interest" description="Disordered" evidence="6">
    <location>
        <begin position="213"/>
        <end position="232"/>
    </location>
</feature>
<dbReference type="AlphaFoldDB" id="A0AAN6EN27"/>
<organism evidence="7 8">
    <name type="scientific">Exophiala dermatitidis</name>
    <name type="common">Black yeast-like fungus</name>
    <name type="synonym">Wangiella dermatitidis</name>
    <dbReference type="NCBI Taxonomy" id="5970"/>
    <lineage>
        <taxon>Eukaryota</taxon>
        <taxon>Fungi</taxon>
        <taxon>Dikarya</taxon>
        <taxon>Ascomycota</taxon>
        <taxon>Pezizomycotina</taxon>
        <taxon>Eurotiomycetes</taxon>
        <taxon>Chaetothyriomycetidae</taxon>
        <taxon>Chaetothyriales</taxon>
        <taxon>Herpotrichiellaceae</taxon>
        <taxon>Exophiala</taxon>
    </lineage>
</organism>
<evidence type="ECO:0000256" key="6">
    <source>
        <dbReference type="SAM" id="MobiDB-lite"/>
    </source>
</evidence>
<feature type="region of interest" description="Disordered" evidence="6">
    <location>
        <begin position="53"/>
        <end position="78"/>
    </location>
</feature>